<evidence type="ECO:0000259" key="7">
    <source>
        <dbReference type="Pfam" id="PF00345"/>
    </source>
</evidence>
<dbReference type="InterPro" id="IPR013783">
    <property type="entry name" value="Ig-like_fold"/>
</dbReference>
<dbReference type="InterPro" id="IPR016147">
    <property type="entry name" value="Pili_assmbl_chaperone_N"/>
</dbReference>
<dbReference type="GO" id="GO:0071555">
    <property type="term" value="P:cell wall organization"/>
    <property type="evidence" value="ECO:0007669"/>
    <property type="project" value="InterPro"/>
</dbReference>
<keyword evidence="4" id="KW-0574">Periplasm</keyword>
<proteinExistence type="inferred from homology"/>
<reference evidence="9 10" key="1">
    <citation type="submission" date="2016-06" db="EMBL/GenBank/DDBJ databases">
        <authorList>
            <person name="Kjaerup R.B."/>
            <person name="Dalgaard T.S."/>
            <person name="Juul-Madsen H.R."/>
        </authorList>
    </citation>
    <scope>NUCLEOTIDE SEQUENCE [LARGE SCALE GENOMIC DNA]</scope>
    <source>
        <strain evidence="9 10">GCSL-Mp3</strain>
    </source>
</reference>
<dbReference type="Proteomes" id="UP000092247">
    <property type="component" value="Unassembled WGS sequence"/>
</dbReference>
<dbReference type="AlphaFoldDB" id="A0A1B8H9Y8"/>
<evidence type="ECO:0000256" key="1">
    <source>
        <dbReference type="ARBA" id="ARBA00004418"/>
    </source>
</evidence>
<dbReference type="STRING" id="368603.AYY16_12340"/>
<protein>
    <recommendedName>
        <fullName evidence="11">Molecular chaperone</fullName>
    </recommendedName>
</protein>
<organism evidence="9 10">
    <name type="scientific">Morganella psychrotolerans</name>
    <dbReference type="NCBI Taxonomy" id="368603"/>
    <lineage>
        <taxon>Bacteria</taxon>
        <taxon>Pseudomonadati</taxon>
        <taxon>Pseudomonadota</taxon>
        <taxon>Gammaproteobacteria</taxon>
        <taxon>Enterobacterales</taxon>
        <taxon>Morganellaceae</taxon>
        <taxon>Morganella</taxon>
    </lineage>
</organism>
<comment type="subcellular location">
    <subcellularLocation>
        <location evidence="1">Periplasm</location>
    </subcellularLocation>
</comment>
<dbReference type="SUPFAM" id="SSF49584">
    <property type="entry name" value="Periplasmic chaperone C-domain"/>
    <property type="match status" value="1"/>
</dbReference>
<evidence type="ECO:0000256" key="4">
    <source>
        <dbReference type="ARBA" id="ARBA00022764"/>
    </source>
</evidence>
<dbReference type="SUPFAM" id="SSF49354">
    <property type="entry name" value="PapD-like"/>
    <property type="match status" value="1"/>
</dbReference>
<sequence>MKEYILNHIIFIALFLFTLSGHAQNNTNGITLNKTRVIIVNSTDSLSINNNGGDTYLIKSDILTGPEINDKKNDSMIISPPLLKIKGNETKTLRLWKKKHQVSDREDIAYLSVLAIPSTPDSHIDNDYIAVGLRSVIKVFIRPPSLPELTHHSACSMDFEKTVNTQVTATNTTAYFITISEIIVSNNENILDKPVMIYPFDKIKINIPPKSQEIKWRYINDYGTVSEYCHGKIKNN</sequence>
<dbReference type="InterPro" id="IPR001829">
    <property type="entry name" value="Pili_assmbl_chaperone_bac"/>
</dbReference>
<evidence type="ECO:0000259" key="8">
    <source>
        <dbReference type="Pfam" id="PF02753"/>
    </source>
</evidence>
<evidence type="ECO:0008006" key="11">
    <source>
        <dbReference type="Google" id="ProtNLM"/>
    </source>
</evidence>
<feature type="chain" id="PRO_5008609475" description="Molecular chaperone" evidence="6">
    <location>
        <begin position="24"/>
        <end position="236"/>
    </location>
</feature>
<dbReference type="Gene3D" id="2.60.40.10">
    <property type="entry name" value="Immunoglobulins"/>
    <property type="match status" value="2"/>
</dbReference>
<feature type="domain" description="Pili assembly chaperone N-terminal" evidence="7">
    <location>
        <begin position="29"/>
        <end position="146"/>
    </location>
</feature>
<evidence type="ECO:0000313" key="10">
    <source>
        <dbReference type="Proteomes" id="UP000092247"/>
    </source>
</evidence>
<dbReference type="InterPro" id="IPR050643">
    <property type="entry name" value="Periplasmic_pilus_chap"/>
</dbReference>
<comment type="similarity">
    <text evidence="2">Belongs to the periplasmic pilus chaperone family.</text>
</comment>
<dbReference type="GO" id="GO:0030288">
    <property type="term" value="C:outer membrane-bounded periplasmic space"/>
    <property type="evidence" value="ECO:0007669"/>
    <property type="project" value="InterPro"/>
</dbReference>
<keyword evidence="3 6" id="KW-0732">Signal</keyword>
<evidence type="ECO:0000256" key="2">
    <source>
        <dbReference type="ARBA" id="ARBA00007399"/>
    </source>
</evidence>
<gene>
    <name evidence="9" type="ORF">AYY17_06035</name>
</gene>
<feature type="domain" description="Pili assembly chaperone C-terminal" evidence="8">
    <location>
        <begin position="170"/>
        <end position="225"/>
    </location>
</feature>
<dbReference type="PANTHER" id="PTHR30251">
    <property type="entry name" value="PILUS ASSEMBLY CHAPERONE"/>
    <property type="match status" value="1"/>
</dbReference>
<feature type="signal peptide" evidence="6">
    <location>
        <begin position="1"/>
        <end position="23"/>
    </location>
</feature>
<accession>A0A1B8H9Y8</accession>
<evidence type="ECO:0000313" key="9">
    <source>
        <dbReference type="EMBL" id="OBU05896.1"/>
    </source>
</evidence>
<dbReference type="Pfam" id="PF02753">
    <property type="entry name" value="PapD_C"/>
    <property type="match status" value="1"/>
</dbReference>
<dbReference type="Pfam" id="PF00345">
    <property type="entry name" value="PapD_N"/>
    <property type="match status" value="1"/>
</dbReference>
<comment type="caution">
    <text evidence="9">The sequence shown here is derived from an EMBL/GenBank/DDBJ whole genome shotgun (WGS) entry which is preliminary data.</text>
</comment>
<dbReference type="InterPro" id="IPR016148">
    <property type="entry name" value="Pili_assmbl_chaperone_C"/>
</dbReference>
<dbReference type="InterPro" id="IPR036316">
    <property type="entry name" value="Pili_assmbl_chap_C_dom_sf"/>
</dbReference>
<name>A0A1B8H9Y8_9GAMM</name>
<dbReference type="RefSeq" id="WP_067424160.1">
    <property type="nucleotide sequence ID" value="NZ_LZEX01000023.1"/>
</dbReference>
<dbReference type="EMBL" id="LZEX01000023">
    <property type="protein sequence ID" value="OBU05896.1"/>
    <property type="molecule type" value="Genomic_DNA"/>
</dbReference>
<dbReference type="PANTHER" id="PTHR30251:SF0">
    <property type="entry name" value="FIMBRIAL CHAPERONE PROTEIN ELFD-RELATED"/>
    <property type="match status" value="1"/>
</dbReference>
<evidence type="ECO:0000256" key="5">
    <source>
        <dbReference type="ARBA" id="ARBA00023186"/>
    </source>
</evidence>
<evidence type="ECO:0000256" key="6">
    <source>
        <dbReference type="SAM" id="SignalP"/>
    </source>
</evidence>
<keyword evidence="5" id="KW-0143">Chaperone</keyword>
<evidence type="ECO:0000256" key="3">
    <source>
        <dbReference type="ARBA" id="ARBA00022729"/>
    </source>
</evidence>
<dbReference type="InterPro" id="IPR008962">
    <property type="entry name" value="PapD-like_sf"/>
</dbReference>
<dbReference type="PRINTS" id="PR00969">
    <property type="entry name" value="CHAPERONPILI"/>
</dbReference>